<dbReference type="InterPro" id="IPR000053">
    <property type="entry name" value="Thymidine/pyrmidine_PPase"/>
</dbReference>
<dbReference type="Gene3D" id="2.40.40.20">
    <property type="match status" value="1"/>
</dbReference>
<dbReference type="InterPro" id="IPR035902">
    <property type="entry name" value="Nuc_phospho_transferase"/>
</dbReference>
<dbReference type="InterPro" id="IPR036566">
    <property type="entry name" value="PYNP-like_C_sf"/>
</dbReference>
<feature type="domain" description="Pyrimidine nucleoside phosphorylase C-terminal" evidence="3">
    <location>
        <begin position="430"/>
        <end position="492"/>
    </location>
</feature>
<dbReference type="Proteomes" id="UP000228952">
    <property type="component" value="Unassembled WGS sequence"/>
</dbReference>
<dbReference type="Gene3D" id="3.40.1030.10">
    <property type="entry name" value="Nucleoside phosphorylase/phosphoribosyltransferase catalytic domain"/>
    <property type="match status" value="1"/>
</dbReference>
<evidence type="ECO:0000256" key="2">
    <source>
        <dbReference type="ARBA" id="ARBA00022679"/>
    </source>
</evidence>
<evidence type="ECO:0000256" key="1">
    <source>
        <dbReference type="ARBA" id="ARBA00022676"/>
    </source>
</evidence>
<dbReference type="Pfam" id="PF02885">
    <property type="entry name" value="Glycos_trans_3N"/>
    <property type="match status" value="1"/>
</dbReference>
<keyword evidence="2" id="KW-0808">Transferase</keyword>
<keyword evidence="1" id="KW-0328">Glycosyltransferase</keyword>
<dbReference type="InterPro" id="IPR013102">
    <property type="entry name" value="PYNP_C"/>
</dbReference>
<comment type="caution">
    <text evidence="4">The sequence shown here is derived from an EMBL/GenBank/DDBJ whole genome shotgun (WGS) entry which is preliminary data.</text>
</comment>
<dbReference type="AlphaFoldDB" id="A0A2M7W0M1"/>
<dbReference type="SUPFAM" id="SSF54680">
    <property type="entry name" value="Pyrimidine nucleoside phosphorylase C-terminal domain"/>
    <property type="match status" value="1"/>
</dbReference>
<dbReference type="GO" id="GO:0006206">
    <property type="term" value="P:pyrimidine nucleobase metabolic process"/>
    <property type="evidence" value="ECO:0007669"/>
    <property type="project" value="InterPro"/>
</dbReference>
<dbReference type="GO" id="GO:0006213">
    <property type="term" value="P:pyrimidine nucleoside metabolic process"/>
    <property type="evidence" value="ECO:0007669"/>
    <property type="project" value="InterPro"/>
</dbReference>
<dbReference type="Pfam" id="PF07831">
    <property type="entry name" value="PYNP_C"/>
    <property type="match status" value="1"/>
</dbReference>
<dbReference type="GO" id="GO:0004645">
    <property type="term" value="F:1,4-alpha-oligoglucan phosphorylase activity"/>
    <property type="evidence" value="ECO:0007669"/>
    <property type="project" value="InterPro"/>
</dbReference>
<gene>
    <name evidence="4" type="ORF">COX64_04960</name>
</gene>
<sequence>MVYLRPKKLDILGDKSALEVYLNRFTADQYGVKEGDLLDLYFVGHETGATALITDTIVDDGHIGIPAAIWNTYPVSELDRVAVELQGQAKSVASIRKKIKGEKLSYDEIREIMYDIAKRRLSPIEMTYFASTSYNPGFDDEEMYSLTKAMSDTGIILDFSSLGGFVVDKHSIGGLPSKGVTPVIVALMSKLGFIIPNTSTRGITSPAGTTDVLETLMPVSLSEADIKRVVAETRGCLAWGGGLELAPADDILIQIEKPLHIESYDKFVVSIIAKKIAAGCKYVLLDLPYGDTAKVSVADVAKVSKAFETLFAKFDIKVFVYKRQAKGPDGNGIGPILEARDLLWILERDKRRPIGMENLALDMAAQLIALTGKYNYQSAHEILRETLDSGEALRQFWKIGKSQGAKQIVKAEDLLPGHYTFEIKSTKAGLIKTYDNHIIVQITRALGAPYAKSAGIYLTRQVGDRINVGDVVATLYAEAQSRIDLAVKNLDGEQDGWILV</sequence>
<evidence type="ECO:0000313" key="4">
    <source>
        <dbReference type="EMBL" id="PJA12184.1"/>
    </source>
</evidence>
<dbReference type="PANTHER" id="PTHR10515">
    <property type="entry name" value="THYMIDINE PHOSPHORYLASE"/>
    <property type="match status" value="1"/>
</dbReference>
<organism evidence="4 5">
    <name type="scientific">Candidatus Dojkabacteria bacterium CG_4_10_14_0_2_um_filter_Dojkabacteria_WS6_41_15</name>
    <dbReference type="NCBI Taxonomy" id="2014249"/>
    <lineage>
        <taxon>Bacteria</taxon>
        <taxon>Candidatus Dojkabacteria</taxon>
    </lineage>
</organism>
<protein>
    <recommendedName>
        <fullName evidence="3">Pyrimidine nucleoside phosphorylase C-terminal domain-containing protein</fullName>
    </recommendedName>
</protein>
<dbReference type="GO" id="GO:0016763">
    <property type="term" value="F:pentosyltransferase activity"/>
    <property type="evidence" value="ECO:0007669"/>
    <property type="project" value="InterPro"/>
</dbReference>
<dbReference type="SUPFAM" id="SSF47648">
    <property type="entry name" value="Nucleoside phosphorylase/phosphoribosyltransferase N-terminal domain"/>
    <property type="match status" value="1"/>
</dbReference>
<reference evidence="5" key="1">
    <citation type="submission" date="2017-09" db="EMBL/GenBank/DDBJ databases">
        <title>Depth-based differentiation of microbial function through sediment-hosted aquifers and enrichment of novel symbionts in the deep terrestrial subsurface.</title>
        <authorList>
            <person name="Probst A.J."/>
            <person name="Ladd B."/>
            <person name="Jarett J.K."/>
            <person name="Geller-Mcgrath D.E."/>
            <person name="Sieber C.M.K."/>
            <person name="Emerson J.B."/>
            <person name="Anantharaman K."/>
            <person name="Thomas B.C."/>
            <person name="Malmstrom R."/>
            <person name="Stieglmeier M."/>
            <person name="Klingl A."/>
            <person name="Woyke T."/>
            <person name="Ryan C.M."/>
            <person name="Banfield J.F."/>
        </authorList>
    </citation>
    <scope>NUCLEOTIDE SEQUENCE [LARGE SCALE GENOMIC DNA]</scope>
</reference>
<dbReference type="GO" id="GO:0005829">
    <property type="term" value="C:cytosol"/>
    <property type="evidence" value="ECO:0007669"/>
    <property type="project" value="TreeGrafter"/>
</dbReference>
<dbReference type="EMBL" id="PFQB01000123">
    <property type="protein sequence ID" value="PJA12184.1"/>
    <property type="molecule type" value="Genomic_DNA"/>
</dbReference>
<dbReference type="InterPro" id="IPR036320">
    <property type="entry name" value="Glycosyl_Trfase_fam3_N_dom_sf"/>
</dbReference>
<dbReference type="Gene3D" id="3.90.1170.30">
    <property type="entry name" value="Pyrimidine nucleoside phosphorylase-like, C-terminal domain"/>
    <property type="match status" value="1"/>
</dbReference>
<dbReference type="Gene3D" id="1.20.970.10">
    <property type="entry name" value="Transferase, Pyrimidine Nucleoside Phosphorylase, Chain C"/>
    <property type="match status" value="1"/>
</dbReference>
<accession>A0A2M7W0M1</accession>
<evidence type="ECO:0000259" key="3">
    <source>
        <dbReference type="SMART" id="SM00941"/>
    </source>
</evidence>
<evidence type="ECO:0000313" key="5">
    <source>
        <dbReference type="Proteomes" id="UP000228952"/>
    </source>
</evidence>
<dbReference type="InterPro" id="IPR017459">
    <property type="entry name" value="Glycosyl_Trfase_fam3_N_dom"/>
</dbReference>
<dbReference type="SMART" id="SM00941">
    <property type="entry name" value="PYNP_C"/>
    <property type="match status" value="1"/>
</dbReference>
<proteinExistence type="predicted"/>
<name>A0A2M7W0M1_9BACT</name>
<dbReference type="SUPFAM" id="SSF52418">
    <property type="entry name" value="Nucleoside phosphorylase/phosphoribosyltransferase catalytic domain"/>
    <property type="match status" value="1"/>
</dbReference>
<dbReference type="PANTHER" id="PTHR10515:SF0">
    <property type="entry name" value="THYMIDINE PHOSPHORYLASE"/>
    <property type="match status" value="1"/>
</dbReference>